<comment type="caution">
    <text evidence="1">The sequence shown here is derived from an EMBL/GenBank/DDBJ whole genome shotgun (WGS) entry which is preliminary data.</text>
</comment>
<evidence type="ECO:0000313" key="1">
    <source>
        <dbReference type="EMBL" id="GIY57441.1"/>
    </source>
</evidence>
<proteinExistence type="predicted"/>
<sequence>MQQDLMCRKKYIHSSEGDEFYHHKSERSESGLLPVSRRHFRHQILTTPSSSFRRGVLFFFQSPSLRHFFVPSQHNGDVELLGYGSELQFSVEDVIMERRRATWAMTVEYRTSFGKGNVHQRMHVVEHYAFLMVYY</sequence>
<gene>
    <name evidence="1" type="ORF">CDAR_574401</name>
</gene>
<accession>A0AAV4UI60</accession>
<evidence type="ECO:0000313" key="2">
    <source>
        <dbReference type="Proteomes" id="UP001054837"/>
    </source>
</evidence>
<dbReference type="AlphaFoldDB" id="A0AAV4UI60"/>
<reference evidence="1 2" key="1">
    <citation type="submission" date="2021-06" db="EMBL/GenBank/DDBJ databases">
        <title>Caerostris darwini draft genome.</title>
        <authorList>
            <person name="Kono N."/>
            <person name="Arakawa K."/>
        </authorList>
    </citation>
    <scope>NUCLEOTIDE SEQUENCE [LARGE SCALE GENOMIC DNA]</scope>
</reference>
<organism evidence="1 2">
    <name type="scientific">Caerostris darwini</name>
    <dbReference type="NCBI Taxonomy" id="1538125"/>
    <lineage>
        <taxon>Eukaryota</taxon>
        <taxon>Metazoa</taxon>
        <taxon>Ecdysozoa</taxon>
        <taxon>Arthropoda</taxon>
        <taxon>Chelicerata</taxon>
        <taxon>Arachnida</taxon>
        <taxon>Araneae</taxon>
        <taxon>Araneomorphae</taxon>
        <taxon>Entelegynae</taxon>
        <taxon>Araneoidea</taxon>
        <taxon>Araneidae</taxon>
        <taxon>Caerostris</taxon>
    </lineage>
</organism>
<keyword evidence="2" id="KW-1185">Reference proteome</keyword>
<protein>
    <submittedName>
        <fullName evidence="1">Uncharacterized protein</fullName>
    </submittedName>
</protein>
<dbReference type="Proteomes" id="UP001054837">
    <property type="component" value="Unassembled WGS sequence"/>
</dbReference>
<dbReference type="EMBL" id="BPLQ01011338">
    <property type="protein sequence ID" value="GIY57441.1"/>
    <property type="molecule type" value="Genomic_DNA"/>
</dbReference>
<name>A0AAV4UI60_9ARAC</name>